<comment type="caution">
    <text evidence="9">The sequence shown here is derived from an EMBL/GenBank/DDBJ whole genome shotgun (WGS) entry which is preliminary data.</text>
</comment>
<reference evidence="9 10" key="1">
    <citation type="submission" date="2023-02" db="EMBL/GenBank/DDBJ databases">
        <title>Bacterial whole genomic sequence of Curvibacter sp. HBC61.</title>
        <authorList>
            <person name="Le V."/>
            <person name="Ko S.-R."/>
            <person name="Ahn C.-Y."/>
            <person name="Oh H.-M."/>
        </authorList>
    </citation>
    <scope>NUCLEOTIDE SEQUENCE [LARGE SCALE GENOMIC DNA]</scope>
    <source>
        <strain evidence="9 10">HBC61</strain>
    </source>
</reference>
<keyword evidence="3 7" id="KW-0812">Transmembrane</keyword>
<sequence length="445" mass="45948">MNPEAPPQSPLGDATPRPPAAPTPQTKVPGPRRALSGLATAYLVVLCGMAGALHVAKLAPAVPLLQAQLGLTLPEAGLMLSAVQIASMLLGAVLGLFSDRIGLRRCMLIGLLMLTLSSAAGPLWPTAGFMLACRALEGIGFLLVFMPGVSLIRQLVSTEQMPFMSGVWGTCMPLATALALLGGPLLLPLLGWPDWWWLMAALSAVMALLMTLGVPSDAARAAGQPDDAVEAQAGLAGLWLTLSCQGPWLVALSFAFYAAQWQAVMGFLPSIYANSTLGVGLTAVLTALAGAANILGNLGAGLLLQRRVPPARVLAFGFVSMAVGAWLAFEPFWPLPAAVRYLALLAFSMLGGLIPGSLSLLAVRLSPSESTISTTVGWMTQCSALGQFAGAPLVAWVAARSGGWQWTWVVAGVFCLGGLTVSVWVGRALARTVPRPAGGPQGSAS</sequence>
<evidence type="ECO:0000256" key="1">
    <source>
        <dbReference type="ARBA" id="ARBA00004651"/>
    </source>
</evidence>
<feature type="domain" description="Major facilitator superfamily (MFS) profile" evidence="8">
    <location>
        <begin position="40"/>
        <end position="429"/>
    </location>
</feature>
<feature type="transmembrane region" description="Helical" evidence="7">
    <location>
        <begin position="168"/>
        <end position="189"/>
    </location>
</feature>
<dbReference type="InterPro" id="IPR011701">
    <property type="entry name" value="MFS"/>
</dbReference>
<feature type="transmembrane region" description="Helical" evidence="7">
    <location>
        <begin position="375"/>
        <end position="399"/>
    </location>
</feature>
<protein>
    <submittedName>
        <fullName evidence="9">MFS transporter</fullName>
    </submittedName>
</protein>
<dbReference type="InterPro" id="IPR020846">
    <property type="entry name" value="MFS_dom"/>
</dbReference>
<feature type="transmembrane region" description="Helical" evidence="7">
    <location>
        <begin position="279"/>
        <end position="304"/>
    </location>
</feature>
<evidence type="ECO:0000256" key="6">
    <source>
        <dbReference type="SAM" id="MobiDB-lite"/>
    </source>
</evidence>
<evidence type="ECO:0000256" key="7">
    <source>
        <dbReference type="SAM" id="Phobius"/>
    </source>
</evidence>
<dbReference type="CDD" id="cd06174">
    <property type="entry name" value="MFS"/>
    <property type="match status" value="1"/>
</dbReference>
<feature type="region of interest" description="Disordered" evidence="6">
    <location>
        <begin position="1"/>
        <end position="32"/>
    </location>
</feature>
<name>A0ABT5MX59_9BURK</name>
<dbReference type="Proteomes" id="UP001528673">
    <property type="component" value="Unassembled WGS sequence"/>
</dbReference>
<evidence type="ECO:0000313" key="9">
    <source>
        <dbReference type="EMBL" id="MDD0838639.1"/>
    </source>
</evidence>
<comment type="subcellular location">
    <subcellularLocation>
        <location evidence="1">Cell membrane</location>
        <topology evidence="1">Multi-pass membrane protein</topology>
    </subcellularLocation>
</comment>
<keyword evidence="5 7" id="KW-0472">Membrane</keyword>
<dbReference type="EMBL" id="JAQSIP010000003">
    <property type="protein sequence ID" value="MDD0838639.1"/>
    <property type="molecule type" value="Genomic_DNA"/>
</dbReference>
<accession>A0ABT5MX59</accession>
<feature type="transmembrane region" description="Helical" evidence="7">
    <location>
        <begin position="138"/>
        <end position="156"/>
    </location>
</feature>
<proteinExistence type="predicted"/>
<dbReference type="InterPro" id="IPR050189">
    <property type="entry name" value="MFS_Efflux_Transporters"/>
</dbReference>
<organism evidence="9 10">
    <name type="scientific">Curvibacter cyanobacteriorum</name>
    <dbReference type="NCBI Taxonomy" id="3026422"/>
    <lineage>
        <taxon>Bacteria</taxon>
        <taxon>Pseudomonadati</taxon>
        <taxon>Pseudomonadota</taxon>
        <taxon>Betaproteobacteria</taxon>
        <taxon>Burkholderiales</taxon>
        <taxon>Comamonadaceae</taxon>
        <taxon>Curvibacter</taxon>
    </lineage>
</organism>
<evidence type="ECO:0000313" key="10">
    <source>
        <dbReference type="Proteomes" id="UP001528673"/>
    </source>
</evidence>
<feature type="transmembrane region" description="Helical" evidence="7">
    <location>
        <begin position="34"/>
        <end position="56"/>
    </location>
</feature>
<evidence type="ECO:0000256" key="2">
    <source>
        <dbReference type="ARBA" id="ARBA00022475"/>
    </source>
</evidence>
<dbReference type="Gene3D" id="1.20.1250.20">
    <property type="entry name" value="MFS general substrate transporter like domains"/>
    <property type="match status" value="1"/>
</dbReference>
<dbReference type="SUPFAM" id="SSF103473">
    <property type="entry name" value="MFS general substrate transporter"/>
    <property type="match status" value="1"/>
</dbReference>
<evidence type="ECO:0000256" key="5">
    <source>
        <dbReference type="ARBA" id="ARBA00023136"/>
    </source>
</evidence>
<dbReference type="PANTHER" id="PTHR43124:SF3">
    <property type="entry name" value="CHLORAMPHENICOL EFFLUX PUMP RV0191"/>
    <property type="match status" value="1"/>
</dbReference>
<keyword evidence="4 7" id="KW-1133">Transmembrane helix</keyword>
<dbReference type="PROSITE" id="PS50850">
    <property type="entry name" value="MFS"/>
    <property type="match status" value="1"/>
</dbReference>
<evidence type="ECO:0000256" key="4">
    <source>
        <dbReference type="ARBA" id="ARBA00022989"/>
    </source>
</evidence>
<dbReference type="RefSeq" id="WP_273950636.1">
    <property type="nucleotide sequence ID" value="NZ_JAQSIP010000003.1"/>
</dbReference>
<feature type="transmembrane region" description="Helical" evidence="7">
    <location>
        <begin position="311"/>
        <end position="329"/>
    </location>
</feature>
<evidence type="ECO:0000256" key="3">
    <source>
        <dbReference type="ARBA" id="ARBA00022692"/>
    </source>
</evidence>
<feature type="transmembrane region" description="Helical" evidence="7">
    <location>
        <begin position="109"/>
        <end position="132"/>
    </location>
</feature>
<feature type="transmembrane region" description="Helical" evidence="7">
    <location>
        <begin position="76"/>
        <end position="97"/>
    </location>
</feature>
<keyword evidence="2" id="KW-1003">Cell membrane</keyword>
<feature type="transmembrane region" description="Helical" evidence="7">
    <location>
        <begin position="235"/>
        <end position="259"/>
    </location>
</feature>
<evidence type="ECO:0000259" key="8">
    <source>
        <dbReference type="PROSITE" id="PS50850"/>
    </source>
</evidence>
<dbReference type="InterPro" id="IPR036259">
    <property type="entry name" value="MFS_trans_sf"/>
</dbReference>
<feature type="transmembrane region" description="Helical" evidence="7">
    <location>
        <begin position="405"/>
        <end position="425"/>
    </location>
</feature>
<feature type="transmembrane region" description="Helical" evidence="7">
    <location>
        <begin position="341"/>
        <end position="363"/>
    </location>
</feature>
<dbReference type="Pfam" id="PF07690">
    <property type="entry name" value="MFS_1"/>
    <property type="match status" value="1"/>
</dbReference>
<feature type="transmembrane region" description="Helical" evidence="7">
    <location>
        <begin position="195"/>
        <end position="214"/>
    </location>
</feature>
<keyword evidence="10" id="KW-1185">Reference proteome</keyword>
<gene>
    <name evidence="9" type="ORF">PSQ40_08650</name>
</gene>
<dbReference type="PANTHER" id="PTHR43124">
    <property type="entry name" value="PURINE EFFLUX PUMP PBUE"/>
    <property type="match status" value="1"/>
</dbReference>